<keyword evidence="7" id="KW-0413">Isomerase</keyword>
<dbReference type="InterPro" id="IPR014016">
    <property type="entry name" value="UvrD-like_ATP-bd"/>
</dbReference>
<protein>
    <recommendedName>
        <fullName evidence="9">DNA 3'-5' helicase</fullName>
        <ecNumber evidence="9">5.6.2.4</ecNumber>
    </recommendedName>
</protein>
<evidence type="ECO:0000256" key="7">
    <source>
        <dbReference type="ARBA" id="ARBA00023235"/>
    </source>
</evidence>
<evidence type="ECO:0000313" key="16">
    <source>
        <dbReference type="Proteomes" id="UP000799444"/>
    </source>
</evidence>
<dbReference type="CDD" id="cd17932">
    <property type="entry name" value="DEXQc_UvrD"/>
    <property type="match status" value="1"/>
</dbReference>
<evidence type="ECO:0000256" key="1">
    <source>
        <dbReference type="ARBA" id="ARBA00009922"/>
    </source>
</evidence>
<evidence type="ECO:0000256" key="2">
    <source>
        <dbReference type="ARBA" id="ARBA00022741"/>
    </source>
</evidence>
<gene>
    <name evidence="15" type="ORF">EJ04DRAFT_542958</name>
</gene>
<evidence type="ECO:0000256" key="3">
    <source>
        <dbReference type="ARBA" id="ARBA00022801"/>
    </source>
</evidence>
<dbReference type="Pfam" id="PF13361">
    <property type="entry name" value="UvrD_C"/>
    <property type="match status" value="1"/>
</dbReference>
<comment type="catalytic activity">
    <reaction evidence="10">
        <text>ATP + H2O = ADP + phosphate + H(+)</text>
        <dbReference type="Rhea" id="RHEA:13065"/>
        <dbReference type="ChEBI" id="CHEBI:15377"/>
        <dbReference type="ChEBI" id="CHEBI:15378"/>
        <dbReference type="ChEBI" id="CHEBI:30616"/>
        <dbReference type="ChEBI" id="CHEBI:43474"/>
        <dbReference type="ChEBI" id="CHEBI:456216"/>
        <dbReference type="EC" id="5.6.2.4"/>
    </reaction>
</comment>
<organism evidence="15 16">
    <name type="scientific">Polyplosphaeria fusca</name>
    <dbReference type="NCBI Taxonomy" id="682080"/>
    <lineage>
        <taxon>Eukaryota</taxon>
        <taxon>Fungi</taxon>
        <taxon>Dikarya</taxon>
        <taxon>Ascomycota</taxon>
        <taxon>Pezizomycotina</taxon>
        <taxon>Dothideomycetes</taxon>
        <taxon>Pleosporomycetidae</taxon>
        <taxon>Pleosporales</taxon>
        <taxon>Tetraplosphaeriaceae</taxon>
        <taxon>Polyplosphaeria</taxon>
    </lineage>
</organism>
<feature type="compositionally biased region" description="Polar residues" evidence="12">
    <location>
        <begin position="867"/>
        <end position="877"/>
    </location>
</feature>
<dbReference type="EC" id="5.6.2.4" evidence="9"/>
<feature type="compositionally biased region" description="Basic and acidic residues" evidence="12">
    <location>
        <begin position="853"/>
        <end position="863"/>
    </location>
</feature>
<feature type="binding site" evidence="11">
    <location>
        <begin position="27"/>
        <end position="34"/>
    </location>
    <ligand>
        <name>ATP</name>
        <dbReference type="ChEBI" id="CHEBI:30616"/>
    </ligand>
</feature>
<feature type="domain" description="UvrD-like helicase C-terminal" evidence="14">
    <location>
        <begin position="280"/>
        <end position="587"/>
    </location>
</feature>
<dbReference type="PANTHER" id="PTHR11070:SF2">
    <property type="entry name" value="ATP-DEPENDENT DNA HELICASE SRS2"/>
    <property type="match status" value="1"/>
</dbReference>
<dbReference type="Proteomes" id="UP000799444">
    <property type="component" value="Unassembled WGS sequence"/>
</dbReference>
<evidence type="ECO:0000256" key="12">
    <source>
        <dbReference type="SAM" id="MobiDB-lite"/>
    </source>
</evidence>
<dbReference type="AlphaFoldDB" id="A0A9P4QXL2"/>
<dbReference type="OrthoDB" id="1470711at2759"/>
<feature type="domain" description="UvrD-like helicase ATP-binding" evidence="13">
    <location>
        <begin position="6"/>
        <end position="279"/>
    </location>
</feature>
<evidence type="ECO:0000259" key="13">
    <source>
        <dbReference type="PROSITE" id="PS51198"/>
    </source>
</evidence>
<dbReference type="Gene3D" id="1.10.486.10">
    <property type="entry name" value="PCRA, domain 4"/>
    <property type="match status" value="1"/>
</dbReference>
<dbReference type="GO" id="GO:0005634">
    <property type="term" value="C:nucleus"/>
    <property type="evidence" value="ECO:0007669"/>
    <property type="project" value="TreeGrafter"/>
</dbReference>
<feature type="region of interest" description="Disordered" evidence="12">
    <location>
        <begin position="751"/>
        <end position="953"/>
    </location>
</feature>
<keyword evidence="4 11" id="KW-0347">Helicase</keyword>
<dbReference type="GO" id="GO:0016787">
    <property type="term" value="F:hydrolase activity"/>
    <property type="evidence" value="ECO:0007669"/>
    <property type="project" value="UniProtKB-UniRule"/>
</dbReference>
<keyword evidence="16" id="KW-1185">Reference proteome</keyword>
<comment type="similarity">
    <text evidence="1">Belongs to the helicase family. UvrD subfamily.</text>
</comment>
<keyword evidence="3 11" id="KW-0378">Hydrolase</keyword>
<keyword evidence="6" id="KW-0238">DNA-binding</keyword>
<evidence type="ECO:0000256" key="8">
    <source>
        <dbReference type="ARBA" id="ARBA00034617"/>
    </source>
</evidence>
<dbReference type="PROSITE" id="PS51198">
    <property type="entry name" value="UVRD_HELICASE_ATP_BIND"/>
    <property type="match status" value="1"/>
</dbReference>
<dbReference type="PANTHER" id="PTHR11070">
    <property type="entry name" value="UVRD / RECB / PCRA DNA HELICASE FAMILY MEMBER"/>
    <property type="match status" value="1"/>
</dbReference>
<dbReference type="CDD" id="cd18807">
    <property type="entry name" value="SF1_C_UvrD"/>
    <property type="match status" value="1"/>
</dbReference>
<feature type="compositionally biased region" description="Polar residues" evidence="12">
    <location>
        <begin position="673"/>
        <end position="683"/>
    </location>
</feature>
<feature type="compositionally biased region" description="Polar residues" evidence="12">
    <location>
        <begin position="913"/>
        <end position="924"/>
    </location>
</feature>
<keyword evidence="5 11" id="KW-0067">ATP-binding</keyword>
<keyword evidence="2 11" id="KW-0547">Nucleotide-binding</keyword>
<evidence type="ECO:0000256" key="4">
    <source>
        <dbReference type="ARBA" id="ARBA00022806"/>
    </source>
</evidence>
<name>A0A9P4QXL2_9PLEO</name>
<dbReference type="PROSITE" id="PS51217">
    <property type="entry name" value="UVRD_HELICASE_CTER"/>
    <property type="match status" value="1"/>
</dbReference>
<proteinExistence type="inferred from homology"/>
<dbReference type="InterPro" id="IPR013986">
    <property type="entry name" value="DExx_box_DNA_helicase_dom_sf"/>
</dbReference>
<dbReference type="EMBL" id="ML996134">
    <property type="protein sequence ID" value="KAF2735542.1"/>
    <property type="molecule type" value="Genomic_DNA"/>
</dbReference>
<feature type="region of interest" description="Disordered" evidence="12">
    <location>
        <begin position="661"/>
        <end position="705"/>
    </location>
</feature>
<dbReference type="Gene3D" id="1.10.10.160">
    <property type="match status" value="1"/>
</dbReference>
<dbReference type="GO" id="GO:0005524">
    <property type="term" value="F:ATP binding"/>
    <property type="evidence" value="ECO:0007669"/>
    <property type="project" value="UniProtKB-UniRule"/>
</dbReference>
<sequence>MDAILDGLNPAQRDAVTSPAHVLQVLAPPGSGKTKTLTARVAYLISHEHLQPWNIVVCTFTIKAAREMRERIRGMIGDGLESKLIIGTFHSICRRFLVRYGQEIGIPKNFGIADTSDSSAIIKRIVNRLQSTIEPGVARSRISNLKSKGITAEHFAATIKQTTEHEFANLYSTYEETLAASNLLDYDDLLLRCTELLRKHPLCVSSIQAVLVDEYQDTNNVQYDLMSLVAQAKKRITIVGDPDQSIYSFRSAEIKNLHRMRADYPESVVINLDKNYRSSGCILISAIAVIEQDESRPNKPLVPTHAVGEQPTLRHLATSRVEAQWIVGEIKRSSTLSAGLLNLSDYAILLRTASLSLSIEKAFGDAGIPYRMVGGKKFFDRAEIKILLDYLRVINQPDHNDALVRVINVPSRNIGDVTFKGLLEEAEKKKITLWTLILNFAQGRTRPQTKISTAAQKGIDTFVNLILTSRKKLFPGEEEECNLIDLIGHVLQKVEYEKYLKKVHKENWRERWANVEELVAQTTQTASTDDEDPDDALPMVEGIEQRKDTAADRLSKFLRNVALSTEADRADGELNQVTISTIHAAKGLEWPVVFIPGVYDGSIPHSRAEDHDEERRLLYVGMTRAQMLRRPVPNETAVAAAQSLLERIEDDQYPLTREEIDGEEVSLDPNVGRSKQSFNSASGAGSFKRRKLDPLSGNSRTPVPIRMNQSHTHTIAATTMQKANPGFTSATVQHKILQEAQAIAQLYNDQSVKKRTSSGQEKRNEPKGARGNNPKPRPAGQGSIMSFFGRSTSNSSNTTDDEPTVSSHSQSAQESALTDISNVHAQPTRPYQPPLLSSHRPRNAPVGTRPKRPSPEPDVDGRKYVLLSSSPVKQTSSPPRPQLEDQEGRDEPTSPTQPRSEAPLVSGFRPVSTFHSTSVGSLQNRGPPKRALGMRRSMQGWQVKHNGPPRPQP</sequence>
<evidence type="ECO:0000256" key="5">
    <source>
        <dbReference type="ARBA" id="ARBA00022840"/>
    </source>
</evidence>
<comment type="catalytic activity">
    <reaction evidence="8">
        <text>Couples ATP hydrolysis with the unwinding of duplex DNA by translocating in the 3'-5' direction.</text>
        <dbReference type="EC" id="5.6.2.4"/>
    </reaction>
</comment>
<feature type="compositionally biased region" description="Polar residues" evidence="12">
    <location>
        <begin position="696"/>
        <end position="705"/>
    </location>
</feature>
<reference evidence="15" key="1">
    <citation type="journal article" date="2020" name="Stud. Mycol.">
        <title>101 Dothideomycetes genomes: a test case for predicting lifestyles and emergence of pathogens.</title>
        <authorList>
            <person name="Haridas S."/>
            <person name="Albert R."/>
            <person name="Binder M."/>
            <person name="Bloem J."/>
            <person name="Labutti K."/>
            <person name="Salamov A."/>
            <person name="Andreopoulos B."/>
            <person name="Baker S."/>
            <person name="Barry K."/>
            <person name="Bills G."/>
            <person name="Bluhm B."/>
            <person name="Cannon C."/>
            <person name="Castanera R."/>
            <person name="Culley D."/>
            <person name="Daum C."/>
            <person name="Ezra D."/>
            <person name="Gonzalez J."/>
            <person name="Henrissat B."/>
            <person name="Kuo A."/>
            <person name="Liang C."/>
            <person name="Lipzen A."/>
            <person name="Lutzoni F."/>
            <person name="Magnuson J."/>
            <person name="Mondo S."/>
            <person name="Nolan M."/>
            <person name="Ohm R."/>
            <person name="Pangilinan J."/>
            <person name="Park H.-J."/>
            <person name="Ramirez L."/>
            <person name="Alfaro M."/>
            <person name="Sun H."/>
            <person name="Tritt A."/>
            <person name="Yoshinaga Y."/>
            <person name="Zwiers L.-H."/>
            <person name="Turgeon B."/>
            <person name="Goodwin S."/>
            <person name="Spatafora J."/>
            <person name="Crous P."/>
            <person name="Grigoriev I."/>
        </authorList>
    </citation>
    <scope>NUCLEOTIDE SEQUENCE</scope>
    <source>
        <strain evidence="15">CBS 125425</strain>
    </source>
</reference>
<dbReference type="InterPro" id="IPR000212">
    <property type="entry name" value="DNA_helicase_UvrD/REP"/>
</dbReference>
<dbReference type="Pfam" id="PF00580">
    <property type="entry name" value="UvrD-helicase"/>
    <property type="match status" value="1"/>
</dbReference>
<dbReference type="GO" id="GO:0003677">
    <property type="term" value="F:DNA binding"/>
    <property type="evidence" value="ECO:0007669"/>
    <property type="project" value="UniProtKB-KW"/>
</dbReference>
<dbReference type="Gene3D" id="3.40.50.300">
    <property type="entry name" value="P-loop containing nucleotide triphosphate hydrolases"/>
    <property type="match status" value="2"/>
</dbReference>
<evidence type="ECO:0000256" key="6">
    <source>
        <dbReference type="ARBA" id="ARBA00023125"/>
    </source>
</evidence>
<evidence type="ECO:0000313" key="15">
    <source>
        <dbReference type="EMBL" id="KAF2735542.1"/>
    </source>
</evidence>
<dbReference type="GO" id="GO:0043138">
    <property type="term" value="F:3'-5' DNA helicase activity"/>
    <property type="evidence" value="ECO:0007669"/>
    <property type="project" value="UniProtKB-EC"/>
</dbReference>
<evidence type="ECO:0000256" key="9">
    <source>
        <dbReference type="ARBA" id="ARBA00034808"/>
    </source>
</evidence>
<evidence type="ECO:0000256" key="11">
    <source>
        <dbReference type="PROSITE-ProRule" id="PRU00560"/>
    </source>
</evidence>
<dbReference type="GO" id="GO:0000725">
    <property type="term" value="P:recombinational repair"/>
    <property type="evidence" value="ECO:0007669"/>
    <property type="project" value="TreeGrafter"/>
</dbReference>
<dbReference type="InterPro" id="IPR027417">
    <property type="entry name" value="P-loop_NTPase"/>
</dbReference>
<accession>A0A9P4QXL2</accession>
<dbReference type="InterPro" id="IPR014017">
    <property type="entry name" value="DNA_helicase_UvrD-like_C"/>
</dbReference>
<feature type="compositionally biased region" description="Polar residues" evidence="12">
    <location>
        <begin position="804"/>
        <end position="825"/>
    </location>
</feature>
<evidence type="ECO:0000256" key="10">
    <source>
        <dbReference type="ARBA" id="ARBA00048988"/>
    </source>
</evidence>
<comment type="caution">
    <text evidence="15">The sequence shown here is derived from an EMBL/GenBank/DDBJ whole genome shotgun (WGS) entry which is preliminary data.</text>
</comment>
<dbReference type="SUPFAM" id="SSF52540">
    <property type="entry name" value="P-loop containing nucleoside triphosphate hydrolases"/>
    <property type="match status" value="1"/>
</dbReference>
<evidence type="ECO:0000259" key="14">
    <source>
        <dbReference type="PROSITE" id="PS51217"/>
    </source>
</evidence>